<evidence type="ECO:0000256" key="1">
    <source>
        <dbReference type="ARBA" id="ARBA00001947"/>
    </source>
</evidence>
<dbReference type="InterPro" id="IPR001330">
    <property type="entry name" value="Prenyltrans"/>
</dbReference>
<organism evidence="10 11">
    <name type="scientific">Cryphonectria parasitica (strain ATCC 38755 / EP155)</name>
    <dbReference type="NCBI Taxonomy" id="660469"/>
    <lineage>
        <taxon>Eukaryota</taxon>
        <taxon>Fungi</taxon>
        <taxon>Dikarya</taxon>
        <taxon>Ascomycota</taxon>
        <taxon>Pezizomycotina</taxon>
        <taxon>Sordariomycetes</taxon>
        <taxon>Sordariomycetidae</taxon>
        <taxon>Diaporthales</taxon>
        <taxon>Cryphonectriaceae</taxon>
        <taxon>Cryphonectria-Endothia species complex</taxon>
        <taxon>Cryphonectria</taxon>
    </lineage>
</organism>
<evidence type="ECO:0000256" key="2">
    <source>
        <dbReference type="ARBA" id="ARBA00010497"/>
    </source>
</evidence>
<accession>A0A9P4XXF0</accession>
<dbReference type="GO" id="GO:0046872">
    <property type="term" value="F:metal ion binding"/>
    <property type="evidence" value="ECO:0007669"/>
    <property type="project" value="UniProtKB-KW"/>
</dbReference>
<evidence type="ECO:0000256" key="6">
    <source>
        <dbReference type="ARBA" id="ARBA00022737"/>
    </source>
</evidence>
<feature type="domain" description="Prenyltransferase alpha-alpha toroid" evidence="9">
    <location>
        <begin position="8"/>
        <end position="406"/>
    </location>
</feature>
<keyword evidence="5" id="KW-0479">Metal-binding</keyword>
<evidence type="ECO:0000256" key="5">
    <source>
        <dbReference type="ARBA" id="ARBA00022723"/>
    </source>
</evidence>
<dbReference type="EMBL" id="MU032350">
    <property type="protein sequence ID" value="KAF3762778.1"/>
    <property type="molecule type" value="Genomic_DNA"/>
</dbReference>
<dbReference type="SUPFAM" id="SSF48239">
    <property type="entry name" value="Terpenoid cyclases/Protein prenyltransferases"/>
    <property type="match status" value="1"/>
</dbReference>
<protein>
    <recommendedName>
        <fullName evidence="9">Prenyltransferase alpha-alpha toroid domain-containing protein</fullName>
    </recommendedName>
</protein>
<evidence type="ECO:0000256" key="7">
    <source>
        <dbReference type="ARBA" id="ARBA00022833"/>
    </source>
</evidence>
<sequence length="467" mass="51284">MDPFDPPLDTARHLRYWQRCARSLLPHHYTSMDSTRLSLAFFIICAIDLLTPSSSSSSQDTSSSSSNDNNNNKPLLTPADRRSLRRWVLSCQHPLGGFVASPTHAFRPEHQHGDAVEEAHLGGTYFALLLLALLADDDSNSAFAGVDRVRTLRWLRRLQRPEDGSFGESVYDPPMVGGGKDMRYCYLAAAVRWMLRGDLKPDDPAYVEDIDIPALLAHIRRSQTYDGGFAESWRQESHCGYGYCASEAMRQGIPDKNAFISWLTSRHFVYLPNSGKQDNDHNDDDDDPETANFLLADLSLADENTDPKYIGFNGRCNKIADTCYTWWTIGSLAVLGAGPAAATAGTDPATLKAQRLFLLEKTQHAIGGFGKHPGAPPDVGHGCLGLAALATMGDPSLKTFDPALCISVDAVRRVERARRGLLRQPVAGEGDGEGGERKNVVELRQRLVETAVQMGGGERPEWLDAMA</sequence>
<evidence type="ECO:0000256" key="8">
    <source>
        <dbReference type="SAM" id="MobiDB-lite"/>
    </source>
</evidence>
<dbReference type="GO" id="GO:0005953">
    <property type="term" value="C:CAAX-protein geranylgeranyltransferase complex"/>
    <property type="evidence" value="ECO:0007669"/>
    <property type="project" value="TreeGrafter"/>
</dbReference>
<comment type="caution">
    <text evidence="10">The sequence shown here is derived from an EMBL/GenBank/DDBJ whole genome shotgun (WGS) entry which is preliminary data.</text>
</comment>
<feature type="compositionally biased region" description="Low complexity" evidence="8">
    <location>
        <begin position="56"/>
        <end position="72"/>
    </location>
</feature>
<comment type="cofactor">
    <cofactor evidence="1">
        <name>Zn(2+)</name>
        <dbReference type="ChEBI" id="CHEBI:29105"/>
    </cofactor>
</comment>
<dbReference type="GO" id="GO:0004662">
    <property type="term" value="F:CAAX-protein geranylgeranyltransferase activity"/>
    <property type="evidence" value="ECO:0007669"/>
    <property type="project" value="TreeGrafter"/>
</dbReference>
<evidence type="ECO:0000256" key="4">
    <source>
        <dbReference type="ARBA" id="ARBA00022679"/>
    </source>
</evidence>
<proteinExistence type="inferred from homology"/>
<name>A0A9P4XXF0_CRYP1</name>
<gene>
    <name evidence="10" type="ORF">M406DRAFT_46180</name>
</gene>
<evidence type="ECO:0000259" key="9">
    <source>
        <dbReference type="Pfam" id="PF00432"/>
    </source>
</evidence>
<keyword evidence="11" id="KW-1185">Reference proteome</keyword>
<evidence type="ECO:0000313" key="10">
    <source>
        <dbReference type="EMBL" id="KAF3762778.1"/>
    </source>
</evidence>
<reference evidence="10" key="1">
    <citation type="journal article" date="2020" name="Phytopathology">
        <title>Genome sequence of the chestnut blight fungus Cryphonectria parasitica EP155: A fundamental resource for an archetypical invasive plant pathogen.</title>
        <authorList>
            <person name="Crouch J.A."/>
            <person name="Dawe A."/>
            <person name="Aerts A."/>
            <person name="Barry K."/>
            <person name="Churchill A.C.L."/>
            <person name="Grimwood J."/>
            <person name="Hillman B."/>
            <person name="Milgroom M.G."/>
            <person name="Pangilinan J."/>
            <person name="Smith M."/>
            <person name="Salamov A."/>
            <person name="Schmutz J."/>
            <person name="Yadav J."/>
            <person name="Grigoriev I.V."/>
            <person name="Nuss D."/>
        </authorList>
    </citation>
    <scope>NUCLEOTIDE SEQUENCE</scope>
    <source>
        <strain evidence="10">EP155</strain>
    </source>
</reference>
<dbReference type="InterPro" id="IPR045089">
    <property type="entry name" value="PGGT1B-like"/>
</dbReference>
<keyword evidence="4" id="KW-0808">Transferase</keyword>
<dbReference type="AlphaFoldDB" id="A0A9P4XXF0"/>
<keyword evidence="7" id="KW-0862">Zinc</keyword>
<dbReference type="Proteomes" id="UP000803844">
    <property type="component" value="Unassembled WGS sequence"/>
</dbReference>
<comment type="similarity">
    <text evidence="2">Belongs to the protein prenyltransferase subunit beta family.</text>
</comment>
<dbReference type="PANTHER" id="PTHR11774">
    <property type="entry name" value="GERANYLGERANYL TRANSFERASE TYPE BETA SUBUNIT"/>
    <property type="match status" value="1"/>
</dbReference>
<evidence type="ECO:0000313" key="11">
    <source>
        <dbReference type="Proteomes" id="UP000803844"/>
    </source>
</evidence>
<dbReference type="RefSeq" id="XP_040773757.1">
    <property type="nucleotide sequence ID" value="XM_040924296.1"/>
</dbReference>
<dbReference type="Gene3D" id="1.50.10.20">
    <property type="match status" value="1"/>
</dbReference>
<dbReference type="Pfam" id="PF00432">
    <property type="entry name" value="Prenyltrans"/>
    <property type="match status" value="1"/>
</dbReference>
<feature type="region of interest" description="Disordered" evidence="8">
    <location>
        <begin position="56"/>
        <end position="77"/>
    </location>
</feature>
<dbReference type="OrthoDB" id="24893at2759"/>
<keyword evidence="3" id="KW-0637">Prenyltransferase</keyword>
<evidence type="ECO:0000256" key="3">
    <source>
        <dbReference type="ARBA" id="ARBA00022602"/>
    </source>
</evidence>
<keyword evidence="6" id="KW-0677">Repeat</keyword>
<dbReference type="InterPro" id="IPR008930">
    <property type="entry name" value="Terpenoid_cyclase/PrenylTrfase"/>
</dbReference>
<dbReference type="PANTHER" id="PTHR11774:SF4">
    <property type="entry name" value="GERANYLGERANYL TRANSFERASE TYPE-1 SUBUNIT BETA"/>
    <property type="match status" value="1"/>
</dbReference>
<dbReference type="GeneID" id="63841425"/>